<protein>
    <submittedName>
        <fullName evidence="1">Uncharacterized protein</fullName>
    </submittedName>
</protein>
<dbReference type="AlphaFoldDB" id="A0A9X2CW53"/>
<reference evidence="1" key="1">
    <citation type="submission" date="2022-02" db="EMBL/GenBank/DDBJ databases">
        <title>Halalkalibacter sp. nov. isolated from Lonar Lake, India.</title>
        <authorList>
            <person name="Joshi A."/>
            <person name="Thite S."/>
            <person name="Lodha T."/>
        </authorList>
    </citation>
    <scope>NUCLEOTIDE SEQUENCE</scope>
    <source>
        <strain evidence="1">MEB205</strain>
    </source>
</reference>
<gene>
    <name evidence="1" type="ORF">MF646_20045</name>
</gene>
<keyword evidence="2" id="KW-1185">Reference proteome</keyword>
<dbReference type="EMBL" id="JAKRYL010000028">
    <property type="protein sequence ID" value="MCL7749415.1"/>
    <property type="molecule type" value="Genomic_DNA"/>
</dbReference>
<accession>A0A9X2CW53</accession>
<sequence>MPMFFGQTGASTGSYQLPFLGLFDADFDGDIKGEHDAYDIYVNEEFVGKKLLLTESENVVDVVSFLKQQGVQQVSAQLDGDHYIIRSEESERIKQILDAYLQNR</sequence>
<evidence type="ECO:0000313" key="1">
    <source>
        <dbReference type="EMBL" id="MCL7749415.1"/>
    </source>
</evidence>
<dbReference type="RefSeq" id="WP_250098274.1">
    <property type="nucleotide sequence ID" value="NZ_JAKRYL010000028.1"/>
</dbReference>
<name>A0A9X2CW53_9BACI</name>
<comment type="caution">
    <text evidence="1">The sequence shown here is derived from an EMBL/GenBank/DDBJ whole genome shotgun (WGS) entry which is preliminary data.</text>
</comment>
<proteinExistence type="predicted"/>
<organism evidence="1 2">
    <name type="scientific">Halalkalibacter alkaliphilus</name>
    <dbReference type="NCBI Taxonomy" id="2917993"/>
    <lineage>
        <taxon>Bacteria</taxon>
        <taxon>Bacillati</taxon>
        <taxon>Bacillota</taxon>
        <taxon>Bacilli</taxon>
        <taxon>Bacillales</taxon>
        <taxon>Bacillaceae</taxon>
        <taxon>Halalkalibacter</taxon>
    </lineage>
</organism>
<dbReference type="Proteomes" id="UP001139150">
    <property type="component" value="Unassembled WGS sequence"/>
</dbReference>
<evidence type="ECO:0000313" key="2">
    <source>
        <dbReference type="Proteomes" id="UP001139150"/>
    </source>
</evidence>